<evidence type="ECO:0000313" key="13">
    <source>
        <dbReference type="Proteomes" id="UP001205998"/>
    </source>
</evidence>
<evidence type="ECO:0000256" key="2">
    <source>
        <dbReference type="ARBA" id="ARBA00022475"/>
    </source>
</evidence>
<dbReference type="SUPFAM" id="SSF81321">
    <property type="entry name" value="Family A G protein-coupled receptor-like"/>
    <property type="match status" value="1"/>
</dbReference>
<feature type="transmembrane region" description="Helical" evidence="10">
    <location>
        <begin position="77"/>
        <end position="98"/>
    </location>
</feature>
<evidence type="ECO:0000259" key="11">
    <source>
        <dbReference type="PROSITE" id="PS50262"/>
    </source>
</evidence>
<feature type="transmembrane region" description="Helical" evidence="10">
    <location>
        <begin position="156"/>
        <end position="176"/>
    </location>
</feature>
<keyword evidence="7 12" id="KW-0675">Receptor</keyword>
<keyword evidence="4 10" id="KW-1133">Transmembrane helix</keyword>
<evidence type="ECO:0000256" key="7">
    <source>
        <dbReference type="ARBA" id="ARBA00023170"/>
    </source>
</evidence>
<keyword evidence="8" id="KW-0325">Glycoprotein</keyword>
<evidence type="ECO:0000313" key="12">
    <source>
        <dbReference type="EMBL" id="KAI5613535.1"/>
    </source>
</evidence>
<protein>
    <submittedName>
        <fullName evidence="12">G-protein coupled receptor 45</fullName>
    </submittedName>
</protein>
<feature type="transmembrane region" description="Helical" evidence="10">
    <location>
        <begin position="196"/>
        <end position="219"/>
    </location>
</feature>
<keyword evidence="13" id="KW-1185">Reference proteome</keyword>
<feature type="domain" description="G-protein coupled receptors family 1 profile" evidence="11">
    <location>
        <begin position="57"/>
        <end position="324"/>
    </location>
</feature>
<dbReference type="PANTHER" id="PTHR24245:SF4">
    <property type="entry name" value="G-PROTEIN COUPLED RECEPTOR 45-RELATED"/>
    <property type="match status" value="1"/>
</dbReference>
<feature type="transmembrane region" description="Helical" evidence="10">
    <location>
        <begin position="269"/>
        <end position="290"/>
    </location>
</feature>
<name>A0AAD5ACR5_SILAS</name>
<evidence type="ECO:0000256" key="8">
    <source>
        <dbReference type="ARBA" id="ARBA00023180"/>
    </source>
</evidence>
<feature type="transmembrane region" description="Helical" evidence="10">
    <location>
        <begin position="118"/>
        <end position="136"/>
    </location>
</feature>
<gene>
    <name evidence="12" type="ORF">C0J50_3939</name>
</gene>
<keyword evidence="9" id="KW-0807">Transducer</keyword>
<feature type="transmembrane region" description="Helical" evidence="10">
    <location>
        <begin position="302"/>
        <end position="323"/>
    </location>
</feature>
<evidence type="ECO:0000256" key="6">
    <source>
        <dbReference type="ARBA" id="ARBA00023136"/>
    </source>
</evidence>
<reference evidence="12" key="1">
    <citation type="submission" date="2018-07" db="EMBL/GenBank/DDBJ databases">
        <title>Comparative genomics of catfishes provides insights into carnivory and benthic adaptation.</title>
        <authorList>
            <person name="Zhang Y."/>
            <person name="Wang D."/>
            <person name="Peng Z."/>
            <person name="Zheng S."/>
            <person name="Shao F."/>
            <person name="Tao W."/>
        </authorList>
    </citation>
    <scope>NUCLEOTIDE SEQUENCE</scope>
    <source>
        <strain evidence="12">Chongqing</strain>
    </source>
</reference>
<evidence type="ECO:0000256" key="4">
    <source>
        <dbReference type="ARBA" id="ARBA00022989"/>
    </source>
</evidence>
<evidence type="ECO:0000256" key="1">
    <source>
        <dbReference type="ARBA" id="ARBA00004651"/>
    </source>
</evidence>
<keyword evidence="2" id="KW-1003">Cell membrane</keyword>
<dbReference type="GO" id="GO:0004930">
    <property type="term" value="F:G protein-coupled receptor activity"/>
    <property type="evidence" value="ECO:0007669"/>
    <property type="project" value="UniProtKB-KW"/>
</dbReference>
<evidence type="ECO:0000256" key="3">
    <source>
        <dbReference type="ARBA" id="ARBA00022692"/>
    </source>
</evidence>
<keyword evidence="5" id="KW-0297">G-protein coupled receptor</keyword>
<evidence type="ECO:0000256" key="10">
    <source>
        <dbReference type="SAM" id="Phobius"/>
    </source>
</evidence>
<dbReference type="GO" id="GO:0005886">
    <property type="term" value="C:plasma membrane"/>
    <property type="evidence" value="ECO:0007669"/>
    <property type="project" value="UniProtKB-SubCell"/>
</dbReference>
<dbReference type="EMBL" id="MU562415">
    <property type="protein sequence ID" value="KAI5613535.1"/>
    <property type="molecule type" value="Genomic_DNA"/>
</dbReference>
<dbReference type="Proteomes" id="UP001205998">
    <property type="component" value="Unassembled WGS sequence"/>
</dbReference>
<sequence length="371" mass="41481">MMVCNISSGCGLPEHHMLNYVTNVTGLQETSNLPLPVSLKIVLSVIMVVIIATGFLGNAIVCLVIYQKPAMRSAINLLLATLAFSDIMLSLFCMPVTAVTVVSDDWCFGLDFCRITLVLYWLFVLEGVSILLIISVDRFLIIVQRQDKLTPSRARLLITASWFFSFCLALPAAGSVPTLKASRCVLGYIESPNRGYTLLMVNAVFFVPVSVMLVSYLRILNTVRRNALRVHNHTFPSPEHGGKVSLPVLRRPPQLNVDMSFKTRAFSTILILFVGFSVCWLPHTVLGLLVAFNQKFYTSGEFYAASVGALWLSYVKAVFNPVVYCWRIRKFREACDEFVPRSFRMPRLRARGGPRVRPCSIYVCAESQSAM</sequence>
<keyword evidence="6 10" id="KW-0472">Membrane</keyword>
<dbReference type="InterPro" id="IPR017452">
    <property type="entry name" value="GPCR_Rhodpsn_7TM"/>
</dbReference>
<keyword evidence="3 10" id="KW-0812">Transmembrane</keyword>
<dbReference type="FunFam" id="1.20.1070.10:FF:000080">
    <property type="entry name" value="probable G-protein coupled receptor 63"/>
    <property type="match status" value="1"/>
</dbReference>
<dbReference type="PANTHER" id="PTHR24245">
    <property type="entry name" value="G-PROTEIN COUPLED RECEPTOR"/>
    <property type="match status" value="1"/>
</dbReference>
<comment type="subcellular location">
    <subcellularLocation>
        <location evidence="1">Cell membrane</location>
        <topology evidence="1">Multi-pass membrane protein</topology>
    </subcellularLocation>
</comment>
<dbReference type="AlphaFoldDB" id="A0AAD5ACR5"/>
<feature type="transmembrane region" description="Helical" evidence="10">
    <location>
        <begin position="41"/>
        <end position="65"/>
    </location>
</feature>
<dbReference type="InterPro" id="IPR051880">
    <property type="entry name" value="GPC_Orphan_Receptors"/>
</dbReference>
<accession>A0AAD5ACR5</accession>
<organism evidence="12 13">
    <name type="scientific">Silurus asotus</name>
    <name type="common">Amur catfish</name>
    <name type="synonym">Parasilurus asotus</name>
    <dbReference type="NCBI Taxonomy" id="30991"/>
    <lineage>
        <taxon>Eukaryota</taxon>
        <taxon>Metazoa</taxon>
        <taxon>Chordata</taxon>
        <taxon>Craniata</taxon>
        <taxon>Vertebrata</taxon>
        <taxon>Euteleostomi</taxon>
        <taxon>Actinopterygii</taxon>
        <taxon>Neopterygii</taxon>
        <taxon>Teleostei</taxon>
        <taxon>Ostariophysi</taxon>
        <taxon>Siluriformes</taxon>
        <taxon>Siluridae</taxon>
        <taxon>Silurus</taxon>
    </lineage>
</organism>
<evidence type="ECO:0000256" key="9">
    <source>
        <dbReference type="ARBA" id="ARBA00023224"/>
    </source>
</evidence>
<dbReference type="InterPro" id="IPR000276">
    <property type="entry name" value="GPCR_Rhodpsn"/>
</dbReference>
<dbReference type="Pfam" id="PF00001">
    <property type="entry name" value="7tm_1"/>
    <property type="match status" value="1"/>
</dbReference>
<dbReference type="Gene3D" id="1.20.1070.10">
    <property type="entry name" value="Rhodopsin 7-helix transmembrane proteins"/>
    <property type="match status" value="1"/>
</dbReference>
<dbReference type="PROSITE" id="PS50262">
    <property type="entry name" value="G_PROTEIN_RECEP_F1_2"/>
    <property type="match status" value="1"/>
</dbReference>
<proteinExistence type="predicted"/>
<dbReference type="PRINTS" id="PR00237">
    <property type="entry name" value="GPCRRHODOPSN"/>
</dbReference>
<evidence type="ECO:0000256" key="5">
    <source>
        <dbReference type="ARBA" id="ARBA00023040"/>
    </source>
</evidence>
<comment type="caution">
    <text evidence="12">The sequence shown here is derived from an EMBL/GenBank/DDBJ whole genome shotgun (WGS) entry which is preliminary data.</text>
</comment>